<evidence type="ECO:0000256" key="1">
    <source>
        <dbReference type="SAM" id="MobiDB-lite"/>
    </source>
</evidence>
<proteinExistence type="predicted"/>
<reference evidence="2 3" key="1">
    <citation type="submission" date="2016-06" db="EMBL/GenBank/DDBJ databases">
        <authorList>
            <consortium name="Pathogen Informatics"/>
        </authorList>
    </citation>
    <scope>NUCLEOTIDE SEQUENCE [LARGE SCALE GENOMIC DNA]</scope>
    <source>
        <strain evidence="2">PmlGA01</strain>
    </source>
</reference>
<evidence type="ECO:0000313" key="2">
    <source>
        <dbReference type="EMBL" id="SBT79110.1"/>
    </source>
</evidence>
<feature type="compositionally biased region" description="Basic and acidic residues" evidence="1">
    <location>
        <begin position="29"/>
        <end position="80"/>
    </location>
</feature>
<sequence>QGTMESIENGKKRDKYKRGGAGGRYGRNYKSERSESVIRNGREERGEEQHILKKDKDDYTNEKEGKINIDKNDRELSTRGDDEDGQLYKSDKERSTDSTNIKDKSDKNSNTMNKNDEHYRSRSSSVKPKSYKRNMNRRRVSKVSEGSSVRRDLRDSYCDDNINNDKWSISKKACINKCNSTESGA</sequence>
<feature type="compositionally biased region" description="Basic residues" evidence="1">
    <location>
        <begin position="129"/>
        <end position="141"/>
    </location>
</feature>
<dbReference type="EMBL" id="LT594496">
    <property type="protein sequence ID" value="SBT79110.1"/>
    <property type="molecule type" value="Genomic_DNA"/>
</dbReference>
<dbReference type="VEuPathDB" id="PlasmoDB:PmUG01_08020200"/>
<name>A0A1C3KY37_PLAMA</name>
<dbReference type="Proteomes" id="UP000219799">
    <property type="component" value="Chromosome 8"/>
</dbReference>
<dbReference type="AlphaFoldDB" id="A0A1C3KY37"/>
<evidence type="ECO:0000313" key="3">
    <source>
        <dbReference type="Proteomes" id="UP000219799"/>
    </source>
</evidence>
<protein>
    <submittedName>
        <fullName evidence="2">RNA-binding protein, putative</fullName>
    </submittedName>
</protein>
<organism evidence="2 3">
    <name type="scientific">Plasmodium malariae</name>
    <dbReference type="NCBI Taxonomy" id="5858"/>
    <lineage>
        <taxon>Eukaryota</taxon>
        <taxon>Sar</taxon>
        <taxon>Alveolata</taxon>
        <taxon>Apicomplexa</taxon>
        <taxon>Aconoidasida</taxon>
        <taxon>Haemosporida</taxon>
        <taxon>Plasmodiidae</taxon>
        <taxon>Plasmodium</taxon>
        <taxon>Plasmodium (Plasmodium)</taxon>
    </lineage>
</organism>
<accession>A0A1C3KY37</accession>
<gene>
    <name evidence="2" type="primary">PmlGA01_080007200</name>
    <name evidence="2" type="ORF">PMLGA01_080007200</name>
</gene>
<feature type="non-terminal residue" evidence="2">
    <location>
        <position position="1"/>
    </location>
</feature>
<feature type="compositionally biased region" description="Basic and acidic residues" evidence="1">
    <location>
        <begin position="89"/>
        <end position="107"/>
    </location>
</feature>
<feature type="region of interest" description="Disordered" evidence="1">
    <location>
        <begin position="1"/>
        <end position="155"/>
    </location>
</feature>